<dbReference type="AlphaFoldDB" id="A0A1C6ULV3"/>
<evidence type="ECO:0000256" key="2">
    <source>
        <dbReference type="ARBA" id="ARBA00022448"/>
    </source>
</evidence>
<feature type="region of interest" description="Disordered" evidence="8">
    <location>
        <begin position="1"/>
        <end position="23"/>
    </location>
</feature>
<dbReference type="Pfam" id="PF00528">
    <property type="entry name" value="BPD_transp_1"/>
    <property type="match status" value="1"/>
</dbReference>
<dbReference type="GO" id="GO:0005886">
    <property type="term" value="C:plasma membrane"/>
    <property type="evidence" value="ECO:0007669"/>
    <property type="project" value="UniProtKB-SubCell"/>
</dbReference>
<sequence>MTESLAADATTATAPKTPKRRRSGRRLRLWVPTGILTAMLAAAYLAPLPHDPAEPLANPLAAPDGVHWMGTDKFGIDVFSRLVASAGVDIPLALAGMLISLVIGVLLGLAALHRGPWGERVVRALDVFQAFPLLILAIALVALMGNNIENVVVAIAVINVPRFVRLVRSEGLTIRESRYVEAAHAIGATGPRVMFRHVLPNMTGIILAQASLAVAHSIVVIASLSFLGIGINAADASWGAMIQTGAQNMTTGQWWVSVFPGLAIFLTVLCFNAISDELQDTFGRARQR</sequence>
<evidence type="ECO:0000256" key="7">
    <source>
        <dbReference type="RuleBase" id="RU363032"/>
    </source>
</evidence>
<dbReference type="CDD" id="cd06261">
    <property type="entry name" value="TM_PBP2"/>
    <property type="match status" value="1"/>
</dbReference>
<dbReference type="PANTHER" id="PTHR43386">
    <property type="entry name" value="OLIGOPEPTIDE TRANSPORT SYSTEM PERMEASE PROTEIN APPC"/>
    <property type="match status" value="1"/>
</dbReference>
<evidence type="ECO:0000313" key="10">
    <source>
        <dbReference type="EMBL" id="SCL55014.1"/>
    </source>
</evidence>
<dbReference type="InterPro" id="IPR000515">
    <property type="entry name" value="MetI-like"/>
</dbReference>
<dbReference type="GO" id="GO:0055085">
    <property type="term" value="P:transmembrane transport"/>
    <property type="evidence" value="ECO:0007669"/>
    <property type="project" value="InterPro"/>
</dbReference>
<dbReference type="STRING" id="683228.GA0070617_2833"/>
<dbReference type="PROSITE" id="PS50928">
    <property type="entry name" value="ABC_TM1"/>
    <property type="match status" value="1"/>
</dbReference>
<feature type="transmembrane region" description="Helical" evidence="7">
    <location>
        <begin position="254"/>
        <end position="274"/>
    </location>
</feature>
<keyword evidence="2 7" id="KW-0813">Transport</keyword>
<accession>A0A1C6ULV3</accession>
<reference evidence="11" key="1">
    <citation type="submission" date="2016-06" db="EMBL/GenBank/DDBJ databases">
        <authorList>
            <person name="Varghese N."/>
            <person name="Submissions Spin"/>
        </authorList>
    </citation>
    <scope>NUCLEOTIDE SEQUENCE [LARGE SCALE GENOMIC DNA]</scope>
    <source>
        <strain evidence="11">DSM 45577</strain>
    </source>
</reference>
<organism evidence="10 11">
    <name type="scientific">Micromonospora yangpuensis</name>
    <dbReference type="NCBI Taxonomy" id="683228"/>
    <lineage>
        <taxon>Bacteria</taxon>
        <taxon>Bacillati</taxon>
        <taxon>Actinomycetota</taxon>
        <taxon>Actinomycetes</taxon>
        <taxon>Micromonosporales</taxon>
        <taxon>Micromonosporaceae</taxon>
        <taxon>Micromonospora</taxon>
    </lineage>
</organism>
<keyword evidence="3" id="KW-1003">Cell membrane</keyword>
<evidence type="ECO:0000259" key="9">
    <source>
        <dbReference type="PROSITE" id="PS50928"/>
    </source>
</evidence>
<feature type="compositionally biased region" description="Low complexity" evidence="8">
    <location>
        <begin position="1"/>
        <end position="16"/>
    </location>
</feature>
<comment type="similarity">
    <text evidence="7">Belongs to the binding-protein-dependent transport system permease family.</text>
</comment>
<gene>
    <name evidence="10" type="ORF">GA0070617_2833</name>
</gene>
<dbReference type="OrthoDB" id="9812701at2"/>
<feature type="domain" description="ABC transmembrane type-1" evidence="9">
    <location>
        <begin position="86"/>
        <end position="275"/>
    </location>
</feature>
<feature type="transmembrane region" description="Helical" evidence="7">
    <location>
        <begin position="124"/>
        <end position="145"/>
    </location>
</feature>
<dbReference type="RefSeq" id="WP_091437340.1">
    <property type="nucleotide sequence ID" value="NZ_BMMJ01000009.1"/>
</dbReference>
<protein>
    <submittedName>
        <fullName evidence="10">Peptide/nickel transport system permease protein</fullName>
    </submittedName>
</protein>
<evidence type="ECO:0000256" key="6">
    <source>
        <dbReference type="ARBA" id="ARBA00023136"/>
    </source>
</evidence>
<keyword evidence="5 7" id="KW-1133">Transmembrane helix</keyword>
<dbReference type="Gene3D" id="1.10.3720.10">
    <property type="entry name" value="MetI-like"/>
    <property type="match status" value="1"/>
</dbReference>
<proteinExistence type="inferred from homology"/>
<keyword evidence="6 7" id="KW-0472">Membrane</keyword>
<dbReference type="SUPFAM" id="SSF161098">
    <property type="entry name" value="MetI-like"/>
    <property type="match status" value="1"/>
</dbReference>
<evidence type="ECO:0000313" key="11">
    <source>
        <dbReference type="Proteomes" id="UP000198937"/>
    </source>
</evidence>
<comment type="subcellular location">
    <subcellularLocation>
        <location evidence="1 7">Cell membrane</location>
        <topology evidence="1 7">Multi-pass membrane protein</topology>
    </subcellularLocation>
</comment>
<evidence type="ECO:0000256" key="8">
    <source>
        <dbReference type="SAM" id="MobiDB-lite"/>
    </source>
</evidence>
<feature type="transmembrane region" description="Helical" evidence="7">
    <location>
        <begin position="90"/>
        <end position="112"/>
    </location>
</feature>
<evidence type="ECO:0000256" key="4">
    <source>
        <dbReference type="ARBA" id="ARBA00022692"/>
    </source>
</evidence>
<dbReference type="InterPro" id="IPR035906">
    <property type="entry name" value="MetI-like_sf"/>
</dbReference>
<evidence type="ECO:0000256" key="3">
    <source>
        <dbReference type="ARBA" id="ARBA00022475"/>
    </source>
</evidence>
<feature type="transmembrane region" description="Helical" evidence="7">
    <location>
        <begin position="204"/>
        <end position="234"/>
    </location>
</feature>
<dbReference type="Proteomes" id="UP000198937">
    <property type="component" value="Unassembled WGS sequence"/>
</dbReference>
<dbReference type="EMBL" id="FMIA01000002">
    <property type="protein sequence ID" value="SCL55014.1"/>
    <property type="molecule type" value="Genomic_DNA"/>
</dbReference>
<feature type="transmembrane region" description="Helical" evidence="7">
    <location>
        <begin position="29"/>
        <end position="46"/>
    </location>
</feature>
<evidence type="ECO:0000256" key="5">
    <source>
        <dbReference type="ARBA" id="ARBA00022989"/>
    </source>
</evidence>
<dbReference type="InterPro" id="IPR050366">
    <property type="entry name" value="BP-dependent_transpt_permease"/>
</dbReference>
<dbReference type="PANTHER" id="PTHR43386:SF1">
    <property type="entry name" value="D,D-DIPEPTIDE TRANSPORT SYSTEM PERMEASE PROTEIN DDPC-RELATED"/>
    <property type="match status" value="1"/>
</dbReference>
<keyword evidence="4 7" id="KW-0812">Transmembrane</keyword>
<evidence type="ECO:0000256" key="1">
    <source>
        <dbReference type="ARBA" id="ARBA00004651"/>
    </source>
</evidence>
<keyword evidence="11" id="KW-1185">Reference proteome</keyword>
<name>A0A1C6ULV3_9ACTN</name>